<evidence type="ECO:0000256" key="5">
    <source>
        <dbReference type="ARBA" id="ARBA00022692"/>
    </source>
</evidence>
<evidence type="ECO:0000256" key="8">
    <source>
        <dbReference type="ARBA" id="ARBA00023136"/>
    </source>
</evidence>
<dbReference type="EMBL" id="WELI01000012">
    <property type="protein sequence ID" value="KAB7727076.1"/>
    <property type="molecule type" value="Genomic_DNA"/>
</dbReference>
<accession>A0A7J5TTP9</accession>
<organism evidence="10 11">
    <name type="scientific">Rudanella paleaurantiibacter</name>
    <dbReference type="NCBI Taxonomy" id="2614655"/>
    <lineage>
        <taxon>Bacteria</taxon>
        <taxon>Pseudomonadati</taxon>
        <taxon>Bacteroidota</taxon>
        <taxon>Cytophagia</taxon>
        <taxon>Cytophagales</taxon>
        <taxon>Cytophagaceae</taxon>
        <taxon>Rudanella</taxon>
    </lineage>
</organism>
<feature type="transmembrane region" description="Helical" evidence="9">
    <location>
        <begin position="31"/>
        <end position="51"/>
    </location>
</feature>
<evidence type="ECO:0000313" key="11">
    <source>
        <dbReference type="Proteomes" id="UP000488299"/>
    </source>
</evidence>
<keyword evidence="1" id="KW-0813">Transport</keyword>
<dbReference type="GO" id="GO:0015153">
    <property type="term" value="F:rhamnose transmembrane transporter activity"/>
    <property type="evidence" value="ECO:0007669"/>
    <property type="project" value="InterPro"/>
</dbReference>
<feature type="transmembrane region" description="Helical" evidence="9">
    <location>
        <begin position="323"/>
        <end position="342"/>
    </location>
</feature>
<keyword evidence="2" id="KW-1003">Cell membrane</keyword>
<evidence type="ECO:0000256" key="6">
    <source>
        <dbReference type="ARBA" id="ARBA00022847"/>
    </source>
</evidence>
<evidence type="ECO:0000313" key="10">
    <source>
        <dbReference type="EMBL" id="KAB7727076.1"/>
    </source>
</evidence>
<feature type="transmembrane region" description="Helical" evidence="9">
    <location>
        <begin position="131"/>
        <end position="154"/>
    </location>
</feature>
<dbReference type="AlphaFoldDB" id="A0A7J5TTP9"/>
<feature type="transmembrane region" description="Helical" evidence="9">
    <location>
        <begin position="71"/>
        <end position="90"/>
    </location>
</feature>
<dbReference type="Pfam" id="PF06379">
    <property type="entry name" value="RhaT"/>
    <property type="match status" value="1"/>
</dbReference>
<keyword evidence="5 9" id="KW-0812">Transmembrane</keyword>
<dbReference type="InterPro" id="IPR004673">
    <property type="entry name" value="L-rhamnose-proton_sym_RhaT"/>
</dbReference>
<keyword evidence="3" id="KW-0997">Cell inner membrane</keyword>
<proteinExistence type="predicted"/>
<dbReference type="GO" id="GO:0016020">
    <property type="term" value="C:membrane"/>
    <property type="evidence" value="ECO:0007669"/>
    <property type="project" value="InterPro"/>
</dbReference>
<feature type="transmembrane region" description="Helical" evidence="9">
    <location>
        <begin position="218"/>
        <end position="238"/>
    </location>
</feature>
<evidence type="ECO:0000256" key="3">
    <source>
        <dbReference type="ARBA" id="ARBA00022519"/>
    </source>
</evidence>
<evidence type="ECO:0000256" key="7">
    <source>
        <dbReference type="ARBA" id="ARBA00022989"/>
    </source>
</evidence>
<keyword evidence="7 9" id="KW-1133">Transmembrane helix</keyword>
<dbReference type="Proteomes" id="UP000488299">
    <property type="component" value="Unassembled WGS sequence"/>
</dbReference>
<name>A0A7J5TTP9_9BACT</name>
<gene>
    <name evidence="10" type="primary">rhaT</name>
    <name evidence="10" type="ORF">F5984_22840</name>
</gene>
<reference evidence="10 11" key="1">
    <citation type="submission" date="2019-10" db="EMBL/GenBank/DDBJ databases">
        <title>Rudanella paleaurantiibacter sp. nov., isolated from sludge.</title>
        <authorList>
            <person name="Xu S.Q."/>
        </authorList>
    </citation>
    <scope>NUCLEOTIDE SEQUENCE [LARGE SCALE GENOMIC DNA]</scope>
    <source>
        <strain evidence="10 11">HX-22-17</strain>
    </source>
</reference>
<sequence>MSSILGVFFHALGGYASGSFYIPFRRVREWAWESAWIVGGVASWILVPWLMSWLTVSNPLESITGANQSTLWWTYFFGVLWGIGGLTFGLSMRYLGISLGMAVALGYCSAFGTLVPPIWDGKFNDLITTRTGQFTLAGVLVCLIGIGICGIAGVRKEKELNPEEQKATVAEFNLRKGIVVATVSGILSACFNFGLTAGKPIAELALKGGTNPLFQNNAVYPVLLLGGFTTNFIWCMALNRRNKSFGDYLAKDKPLANNYLWAILAGTTWYFQFFFYGMGDAYLPAEFRYAGWTMHMAFIITFSTLWGLYLNEWKGASPATYRVVYTGLALIVLSTILIGMGSQL</sequence>
<keyword evidence="8 9" id="KW-0472">Membrane</keyword>
<feature type="transmembrane region" description="Helical" evidence="9">
    <location>
        <begin position="97"/>
        <end position="119"/>
    </location>
</feature>
<dbReference type="RefSeq" id="WP_152126538.1">
    <property type="nucleotide sequence ID" value="NZ_WELI01000012.1"/>
</dbReference>
<keyword evidence="6" id="KW-0769">Symport</keyword>
<feature type="transmembrane region" description="Helical" evidence="9">
    <location>
        <begin position="259"/>
        <end position="277"/>
    </location>
</feature>
<evidence type="ECO:0000256" key="1">
    <source>
        <dbReference type="ARBA" id="ARBA00022448"/>
    </source>
</evidence>
<feature type="transmembrane region" description="Helical" evidence="9">
    <location>
        <begin position="289"/>
        <end position="311"/>
    </location>
</feature>
<feature type="transmembrane region" description="Helical" evidence="9">
    <location>
        <begin position="6"/>
        <end position="24"/>
    </location>
</feature>
<feature type="transmembrane region" description="Helical" evidence="9">
    <location>
        <begin position="174"/>
        <end position="198"/>
    </location>
</feature>
<keyword evidence="11" id="KW-1185">Reference proteome</keyword>
<dbReference type="GO" id="GO:0015293">
    <property type="term" value="F:symporter activity"/>
    <property type="evidence" value="ECO:0007669"/>
    <property type="project" value="UniProtKB-KW"/>
</dbReference>
<protein>
    <submittedName>
        <fullName evidence="10">L-rhamnose/proton symporter RhaT</fullName>
    </submittedName>
</protein>
<evidence type="ECO:0000256" key="4">
    <source>
        <dbReference type="ARBA" id="ARBA00022597"/>
    </source>
</evidence>
<evidence type="ECO:0000256" key="9">
    <source>
        <dbReference type="SAM" id="Phobius"/>
    </source>
</evidence>
<keyword evidence="4" id="KW-0762">Sugar transport</keyword>
<dbReference type="NCBIfam" id="NF010024">
    <property type="entry name" value="PRK13499.1-4"/>
    <property type="match status" value="1"/>
</dbReference>
<comment type="caution">
    <text evidence="10">The sequence shown here is derived from an EMBL/GenBank/DDBJ whole genome shotgun (WGS) entry which is preliminary data.</text>
</comment>
<evidence type="ECO:0000256" key="2">
    <source>
        <dbReference type="ARBA" id="ARBA00022475"/>
    </source>
</evidence>